<dbReference type="InterPro" id="IPR008523">
    <property type="entry name" value="DUF805"/>
</dbReference>
<dbReference type="KEGG" id="ccon:AFK62_02450"/>
<accession>K7ZY56</accession>
<evidence type="ECO:0000313" key="4">
    <source>
        <dbReference type="Proteomes" id="UP000009340"/>
    </source>
</evidence>
<gene>
    <name evidence="2" type="ORF">AFK62_02450</name>
    <name evidence="3" type="ORF">BN137_767</name>
</gene>
<evidence type="ECO:0000313" key="2">
    <source>
        <dbReference type="EMBL" id="ALB61432.1"/>
    </source>
</evidence>
<reference evidence="3" key="1">
    <citation type="submission" date="2012-07" db="EMBL/GenBank/DDBJ databases">
        <authorList>
            <person name="Cummings C."/>
        </authorList>
    </citation>
    <scope>NUCLEOTIDE SEQUENCE</scope>
    <source>
        <strain evidence="3">1330</strain>
    </source>
</reference>
<sequence length="121" mass="14069">MYWYIKAFRNYLNFTGRARRKEFWMFTLVNFILAGVMLALDKMLGLRAVGEYGLLSLIYGLLALLPAWAVQFRRLHDTDRTALWLLLLLVPVIGWIVILIFNCQSGTHGENRFGPDSKHHL</sequence>
<dbReference type="STRING" id="1073999.AFK62_02450"/>
<dbReference type="PATRIC" id="fig|1073999.7.peg.488"/>
<dbReference type="EMBL" id="CAKW01000028">
    <property type="protein sequence ID" value="CCJ71428.1"/>
    <property type="molecule type" value="Genomic_DNA"/>
</dbReference>
<dbReference type="OrthoDB" id="9812349at2"/>
<keyword evidence="1" id="KW-0472">Membrane</keyword>
<organism evidence="3 4">
    <name type="scientific">Cronobacter condimenti 1330</name>
    <dbReference type="NCBI Taxonomy" id="1073999"/>
    <lineage>
        <taxon>Bacteria</taxon>
        <taxon>Pseudomonadati</taxon>
        <taxon>Pseudomonadota</taxon>
        <taxon>Gammaproteobacteria</taxon>
        <taxon>Enterobacterales</taxon>
        <taxon>Enterobacteriaceae</taxon>
        <taxon>Cronobacter</taxon>
    </lineage>
</organism>
<dbReference type="PANTHER" id="PTHR34980">
    <property type="entry name" value="INNER MEMBRANE PROTEIN-RELATED-RELATED"/>
    <property type="match status" value="1"/>
</dbReference>
<reference evidence="5" key="3">
    <citation type="submission" date="2015-09" db="EMBL/GenBank/DDBJ databases">
        <title>Cronobacter genome sequencing and assembly.</title>
        <authorList>
            <person name="Descombes P."/>
            <person name="Baert L."/>
            <person name="Ngom-Bru C."/>
            <person name="Barretto C."/>
        </authorList>
    </citation>
    <scope>NUCLEOTIDE SEQUENCE [LARGE SCALE GENOMIC DNA]</scope>
    <source>
        <strain evidence="5">LMG 26250</strain>
    </source>
</reference>
<protein>
    <submittedName>
        <fullName evidence="3">Inner membrane protein YhaH</fullName>
    </submittedName>
</protein>
<name>K7ZY56_9ENTR</name>
<evidence type="ECO:0000256" key="1">
    <source>
        <dbReference type="SAM" id="Phobius"/>
    </source>
</evidence>
<evidence type="ECO:0000313" key="5">
    <source>
        <dbReference type="Proteomes" id="UP000067320"/>
    </source>
</evidence>
<dbReference type="GO" id="GO:0005886">
    <property type="term" value="C:plasma membrane"/>
    <property type="evidence" value="ECO:0007669"/>
    <property type="project" value="TreeGrafter"/>
</dbReference>
<keyword evidence="1" id="KW-1133">Transmembrane helix</keyword>
<dbReference type="eggNOG" id="COG3152">
    <property type="taxonomic scope" value="Bacteria"/>
</dbReference>
<evidence type="ECO:0000313" key="3">
    <source>
        <dbReference type="EMBL" id="CCJ71428.1"/>
    </source>
</evidence>
<proteinExistence type="predicted"/>
<dbReference type="RefSeq" id="WP_007666238.1">
    <property type="nucleotide sequence ID" value="NZ_CAKW01000028.1"/>
</dbReference>
<reference evidence="2 5" key="4">
    <citation type="journal article" date="2016" name="Genome Announc.">
        <title>Fully Closed Genome Sequences of Five Type Strains of the Genus Cronobacter and One Cronobacter sakazakii Strain.</title>
        <authorList>
            <person name="Moine D."/>
            <person name="Kassam M."/>
            <person name="Baert L."/>
            <person name="Tang Y."/>
            <person name="Barretto C."/>
            <person name="Ngom Bru C."/>
            <person name="Klijn A."/>
            <person name="Descombes P."/>
        </authorList>
    </citation>
    <scope>NUCLEOTIDE SEQUENCE [LARGE SCALE GENOMIC DNA]</scope>
    <source>
        <strain evidence="2 5">LMG 26250</strain>
    </source>
</reference>
<dbReference type="PANTHER" id="PTHR34980:SF2">
    <property type="entry name" value="INNER MEMBRANE PROTEIN YHAH-RELATED"/>
    <property type="match status" value="1"/>
</dbReference>
<feature type="transmembrane region" description="Helical" evidence="1">
    <location>
        <begin position="82"/>
        <end position="101"/>
    </location>
</feature>
<dbReference type="Pfam" id="PF05656">
    <property type="entry name" value="DUF805"/>
    <property type="match status" value="1"/>
</dbReference>
<feature type="transmembrane region" description="Helical" evidence="1">
    <location>
        <begin position="52"/>
        <end position="70"/>
    </location>
</feature>
<dbReference type="Proteomes" id="UP000009340">
    <property type="component" value="Unassembled WGS sequence"/>
</dbReference>
<keyword evidence="1" id="KW-0812">Transmembrane</keyword>
<dbReference type="Proteomes" id="UP000067320">
    <property type="component" value="Chromosome"/>
</dbReference>
<dbReference type="EMBL" id="CP012264">
    <property type="protein sequence ID" value="ALB61432.1"/>
    <property type="molecule type" value="Genomic_DNA"/>
</dbReference>
<keyword evidence="5" id="KW-1185">Reference proteome</keyword>
<dbReference type="AlphaFoldDB" id="K7ZY56"/>
<feature type="transmembrane region" description="Helical" evidence="1">
    <location>
        <begin position="23"/>
        <end position="40"/>
    </location>
</feature>
<reference evidence="5" key="2">
    <citation type="submission" date="2015-07" db="EMBL/GenBank/DDBJ databases">
        <authorList>
            <person name="Moine D."/>
            <person name="Kassam M."/>
        </authorList>
    </citation>
    <scope>NUCLEOTIDE SEQUENCE [LARGE SCALE GENOMIC DNA]</scope>
    <source>
        <strain evidence="5">LMG 26250</strain>
    </source>
</reference>